<dbReference type="GO" id="GO:0046872">
    <property type="term" value="F:metal ion binding"/>
    <property type="evidence" value="ECO:0007669"/>
    <property type="project" value="InterPro"/>
</dbReference>
<accession>A0A9D2FTP6</accession>
<dbReference type="GO" id="GO:0016485">
    <property type="term" value="P:protein processing"/>
    <property type="evidence" value="ECO:0007669"/>
    <property type="project" value="TreeGrafter"/>
</dbReference>
<reference evidence="2" key="1">
    <citation type="journal article" date="2021" name="PeerJ">
        <title>Extensive microbial diversity within the chicken gut microbiome revealed by metagenomics and culture.</title>
        <authorList>
            <person name="Gilroy R."/>
            <person name="Ravi A."/>
            <person name="Getino M."/>
            <person name="Pursley I."/>
            <person name="Horton D.L."/>
            <person name="Alikhan N.F."/>
            <person name="Baker D."/>
            <person name="Gharbi K."/>
            <person name="Hall N."/>
            <person name="Watson M."/>
            <person name="Adriaenssens E.M."/>
            <person name="Foster-Nyarko E."/>
            <person name="Jarju S."/>
            <person name="Secka A."/>
            <person name="Antonio M."/>
            <person name="Oren A."/>
            <person name="Chaudhuri R.R."/>
            <person name="La Ragione R."/>
            <person name="Hildebrand F."/>
            <person name="Pallen M.J."/>
        </authorList>
    </citation>
    <scope>NUCLEOTIDE SEQUENCE</scope>
    <source>
        <strain evidence="2">1068</strain>
    </source>
</reference>
<dbReference type="PANTHER" id="PTHR43016">
    <property type="entry name" value="PRESEQUENCE PROTEASE"/>
    <property type="match status" value="1"/>
</dbReference>
<dbReference type="Pfam" id="PF08367">
    <property type="entry name" value="M16C_assoc"/>
    <property type="match status" value="1"/>
</dbReference>
<evidence type="ECO:0000313" key="2">
    <source>
        <dbReference type="EMBL" id="HIZ66660.1"/>
    </source>
</evidence>
<dbReference type="SUPFAM" id="SSF63411">
    <property type="entry name" value="LuxS/MPP-like metallohydrolase"/>
    <property type="match status" value="3"/>
</dbReference>
<dbReference type="AlphaFoldDB" id="A0A9D2FTP6"/>
<sequence length="720" mass="82142">QSEIPMQKPFQQVKELVMEYPVSENEPTEENSYLSYNLVVGDSLDVEKCTAFEVLDYVLLSEPGAPLKQALLDAGLGKDILGSYEDGIYQPFFSIVAKNARPEDKDRFVDLIKETLEKIVKEGIDQKAVAAGINYMEFRFREADFSSFPKGLMYGIDVFDSWLYDEGRPFDHLKKLGIFDKLKKEAKTGYFENLIEEYFLNNTHGSVVVVNPKRGLAAQREKELEEKLAAYKASLSPKEQEKLVKDTVHLKEYQDSPESQEALNTIPLLKREDISRKAGRLYNTEKHCQDTLILHHDLDTNGIGYLELLFDTKQVPERLVPYMGILKSVLGYVDTENFTYGELSNEINSRSGGIYFGVQVFGNAWDNKKTVHMLGIKAKALYQDIPFVFRMIKEILGTSRLGDEKRLYEIIARMKSRQQMSMASAGHSTAVMRALSYFSETACFQEKVAGIDFYRLLDDLEKNFQERKEGLIAALKELIHYIFRPENLMVSYTSDEAGYHGLEGEIRELKAGLCTEEIQGEPAVSVFEVKNEGFQTSGQVQYVAAAGNFAEAGYHYTGALRILKVMLSYEYLWMNIRVKGGAYGCMSSFRRNGDSFLVSYRDPNLRKTLEVFQKTGDFIRSFQADEREMTKYIIGTISELDTPLTPSAKGSMSLNAWFSQVKEEDLQQEREQILDAGPQDIRNLAELVDAVMKQNRFCVIGSEEKLQQEKELFQEMKYLL</sequence>
<dbReference type="Gene3D" id="3.30.830.10">
    <property type="entry name" value="Metalloenzyme, LuxS/M16 peptidase-like"/>
    <property type="match status" value="3"/>
</dbReference>
<feature type="domain" description="Peptidase M16C associated" evidence="1">
    <location>
        <begin position="210"/>
        <end position="460"/>
    </location>
</feature>
<dbReference type="InterPro" id="IPR013578">
    <property type="entry name" value="Peptidase_M16C_assoc"/>
</dbReference>
<dbReference type="GO" id="GO:0004222">
    <property type="term" value="F:metalloendopeptidase activity"/>
    <property type="evidence" value="ECO:0007669"/>
    <property type="project" value="TreeGrafter"/>
</dbReference>
<dbReference type="Proteomes" id="UP000824056">
    <property type="component" value="Unassembled WGS sequence"/>
</dbReference>
<reference evidence="2" key="2">
    <citation type="submission" date="2021-04" db="EMBL/GenBank/DDBJ databases">
        <authorList>
            <person name="Gilroy R."/>
        </authorList>
    </citation>
    <scope>NUCLEOTIDE SEQUENCE</scope>
    <source>
        <strain evidence="2">1068</strain>
    </source>
</reference>
<dbReference type="InterPro" id="IPR055130">
    <property type="entry name" value="PreP_C"/>
</dbReference>
<feature type="non-terminal residue" evidence="2">
    <location>
        <position position="1"/>
    </location>
</feature>
<evidence type="ECO:0000313" key="3">
    <source>
        <dbReference type="Proteomes" id="UP000824056"/>
    </source>
</evidence>
<protein>
    <submittedName>
        <fullName evidence="2">Insulinase family protein</fullName>
    </submittedName>
</protein>
<organism evidence="2 3">
    <name type="scientific">Candidatus Blautia pullicola</name>
    <dbReference type="NCBI Taxonomy" id="2838498"/>
    <lineage>
        <taxon>Bacteria</taxon>
        <taxon>Bacillati</taxon>
        <taxon>Bacillota</taxon>
        <taxon>Clostridia</taxon>
        <taxon>Lachnospirales</taxon>
        <taxon>Lachnospiraceae</taxon>
        <taxon>Blautia</taxon>
    </lineage>
</organism>
<dbReference type="InterPro" id="IPR011249">
    <property type="entry name" value="Metalloenz_LuxS/M16"/>
</dbReference>
<evidence type="ECO:0000259" key="1">
    <source>
        <dbReference type="SMART" id="SM01264"/>
    </source>
</evidence>
<name>A0A9D2FTP6_9FIRM</name>
<comment type="caution">
    <text evidence="2">The sequence shown here is derived from an EMBL/GenBank/DDBJ whole genome shotgun (WGS) entry which is preliminary data.</text>
</comment>
<dbReference type="Pfam" id="PF22516">
    <property type="entry name" value="PreP_C"/>
    <property type="match status" value="1"/>
</dbReference>
<dbReference type="SMART" id="SM01264">
    <property type="entry name" value="M16C_associated"/>
    <property type="match status" value="1"/>
</dbReference>
<dbReference type="Pfam" id="PF05193">
    <property type="entry name" value="Peptidase_M16_C"/>
    <property type="match status" value="1"/>
</dbReference>
<dbReference type="EMBL" id="DXBG01000288">
    <property type="protein sequence ID" value="HIZ66660.1"/>
    <property type="molecule type" value="Genomic_DNA"/>
</dbReference>
<proteinExistence type="predicted"/>
<dbReference type="InterPro" id="IPR007863">
    <property type="entry name" value="Peptidase_M16_C"/>
</dbReference>
<gene>
    <name evidence="2" type="ORF">H9809_12325</name>
</gene>
<dbReference type="PANTHER" id="PTHR43016:SF13">
    <property type="entry name" value="PRESEQUENCE PROTEASE, MITOCHONDRIAL"/>
    <property type="match status" value="1"/>
</dbReference>